<keyword evidence="3" id="KW-1185">Reference proteome</keyword>
<feature type="transmembrane region" description="Helical" evidence="1">
    <location>
        <begin position="79"/>
        <end position="100"/>
    </location>
</feature>
<sequence length="137" mass="15375">MLHLHSTLAIILLLALIVSIIITFVNFSGNKPYNRKIALLGFIASHLQLLIGLILFFVLKYPSMISGSIMKDPTMRFKIIEHPLTMIIAIVLISIGYIKAKKLTDAKQANKTVLIFYILGLILILARIPWGTWSLFA</sequence>
<comment type="caution">
    <text evidence="2">The sequence shown here is derived from an EMBL/GenBank/DDBJ whole genome shotgun (WGS) entry which is preliminary data.</text>
</comment>
<feature type="transmembrane region" description="Helical" evidence="1">
    <location>
        <begin position="112"/>
        <end position="130"/>
    </location>
</feature>
<accession>A0ABV0C111</accession>
<feature type="transmembrane region" description="Helical" evidence="1">
    <location>
        <begin position="6"/>
        <end position="25"/>
    </location>
</feature>
<keyword evidence="1" id="KW-0472">Membrane</keyword>
<dbReference type="EMBL" id="JBDJNQ010000020">
    <property type="protein sequence ID" value="MEN5380582.1"/>
    <property type="molecule type" value="Genomic_DNA"/>
</dbReference>
<keyword evidence="1" id="KW-1133">Transmembrane helix</keyword>
<evidence type="ECO:0008006" key="4">
    <source>
        <dbReference type="Google" id="ProtNLM"/>
    </source>
</evidence>
<dbReference type="RefSeq" id="WP_021187768.1">
    <property type="nucleotide sequence ID" value="NZ_JAOQNK010000001.1"/>
</dbReference>
<dbReference type="Proteomes" id="UP001409291">
    <property type="component" value="Unassembled WGS sequence"/>
</dbReference>
<keyword evidence="1" id="KW-0812">Transmembrane</keyword>
<evidence type="ECO:0000313" key="2">
    <source>
        <dbReference type="EMBL" id="MEN5380582.1"/>
    </source>
</evidence>
<reference evidence="2 3" key="1">
    <citation type="submission" date="2024-04" db="EMBL/GenBank/DDBJ databases">
        <title>WGS of bacteria from Torrens River.</title>
        <authorList>
            <person name="Wyrsch E.R."/>
            <person name="Drigo B."/>
        </authorList>
    </citation>
    <scope>NUCLEOTIDE SEQUENCE [LARGE SCALE GENOMIC DNA]</scope>
    <source>
        <strain evidence="2 3">TWI391</strain>
    </source>
</reference>
<gene>
    <name evidence="2" type="ORF">ABE541_25200</name>
</gene>
<evidence type="ECO:0000256" key="1">
    <source>
        <dbReference type="SAM" id="Phobius"/>
    </source>
</evidence>
<protein>
    <recommendedName>
        <fullName evidence="4">50S ribosomal protein L27</fullName>
    </recommendedName>
</protein>
<proteinExistence type="predicted"/>
<name>A0ABV0C111_9SPHI</name>
<feature type="transmembrane region" description="Helical" evidence="1">
    <location>
        <begin position="37"/>
        <end position="59"/>
    </location>
</feature>
<evidence type="ECO:0000313" key="3">
    <source>
        <dbReference type="Proteomes" id="UP001409291"/>
    </source>
</evidence>
<organism evidence="2 3">
    <name type="scientific">Sphingobacterium kitahiroshimense</name>
    <dbReference type="NCBI Taxonomy" id="470446"/>
    <lineage>
        <taxon>Bacteria</taxon>
        <taxon>Pseudomonadati</taxon>
        <taxon>Bacteroidota</taxon>
        <taxon>Sphingobacteriia</taxon>
        <taxon>Sphingobacteriales</taxon>
        <taxon>Sphingobacteriaceae</taxon>
        <taxon>Sphingobacterium</taxon>
    </lineage>
</organism>